<sequence>MQLIGLVFVVKEQQWVERVSTALEEIYTPALNNTPDIIETTDEINSAIGTFTNHIKTVIEKSSRVVPAYIDHRKLPADALEMLKAKNAALHHAYAYLTRENKTRARALQLSVKARIMQVKNEEWSYLMEDITLTHQAVTKCFKTKKKTVAVFSDVVKAFDRISSIFRCIAFRSSRRKTLSNEAYCRRSANERPLCSLRNKDEGSAARRQHVLAEEAGTGGRPAAPGGPGADNAFGAEQARAAAPVSGGARAGPATVPEFN</sequence>
<keyword evidence="3" id="KW-1185">Reference proteome</keyword>
<dbReference type="OrthoDB" id="7487383at2759"/>
<gene>
    <name evidence="2" type="ORF">EVAR_13165_1</name>
</gene>
<accession>A0A4C1UB49</accession>
<organism evidence="2 3">
    <name type="scientific">Eumeta variegata</name>
    <name type="common">Bagworm moth</name>
    <name type="synonym">Eumeta japonica</name>
    <dbReference type="NCBI Taxonomy" id="151549"/>
    <lineage>
        <taxon>Eukaryota</taxon>
        <taxon>Metazoa</taxon>
        <taxon>Ecdysozoa</taxon>
        <taxon>Arthropoda</taxon>
        <taxon>Hexapoda</taxon>
        <taxon>Insecta</taxon>
        <taxon>Pterygota</taxon>
        <taxon>Neoptera</taxon>
        <taxon>Endopterygota</taxon>
        <taxon>Lepidoptera</taxon>
        <taxon>Glossata</taxon>
        <taxon>Ditrysia</taxon>
        <taxon>Tineoidea</taxon>
        <taxon>Psychidae</taxon>
        <taxon>Oiketicinae</taxon>
        <taxon>Eumeta</taxon>
    </lineage>
</organism>
<protein>
    <submittedName>
        <fullName evidence="2">Uncharacterized protein</fullName>
    </submittedName>
</protein>
<dbReference type="Proteomes" id="UP000299102">
    <property type="component" value="Unassembled WGS sequence"/>
</dbReference>
<evidence type="ECO:0000256" key="1">
    <source>
        <dbReference type="SAM" id="MobiDB-lite"/>
    </source>
</evidence>
<evidence type="ECO:0000313" key="2">
    <source>
        <dbReference type="EMBL" id="GBP23144.1"/>
    </source>
</evidence>
<comment type="caution">
    <text evidence="2">The sequence shown here is derived from an EMBL/GenBank/DDBJ whole genome shotgun (WGS) entry which is preliminary data.</text>
</comment>
<dbReference type="EMBL" id="BGZK01000147">
    <property type="protein sequence ID" value="GBP23144.1"/>
    <property type="molecule type" value="Genomic_DNA"/>
</dbReference>
<name>A0A4C1UB49_EUMVA</name>
<dbReference type="AlphaFoldDB" id="A0A4C1UB49"/>
<proteinExistence type="predicted"/>
<evidence type="ECO:0000313" key="3">
    <source>
        <dbReference type="Proteomes" id="UP000299102"/>
    </source>
</evidence>
<feature type="region of interest" description="Disordered" evidence="1">
    <location>
        <begin position="215"/>
        <end position="260"/>
    </location>
</feature>
<reference evidence="2 3" key="1">
    <citation type="journal article" date="2019" name="Commun. Biol.">
        <title>The bagworm genome reveals a unique fibroin gene that provides high tensile strength.</title>
        <authorList>
            <person name="Kono N."/>
            <person name="Nakamura H."/>
            <person name="Ohtoshi R."/>
            <person name="Tomita M."/>
            <person name="Numata K."/>
            <person name="Arakawa K."/>
        </authorList>
    </citation>
    <scope>NUCLEOTIDE SEQUENCE [LARGE SCALE GENOMIC DNA]</scope>
</reference>